<organism evidence="1 2">
    <name type="scientific">Acidovorax soli</name>
    <dbReference type="NCBI Taxonomy" id="592050"/>
    <lineage>
        <taxon>Bacteria</taxon>
        <taxon>Pseudomonadati</taxon>
        <taxon>Pseudomonadota</taxon>
        <taxon>Betaproteobacteria</taxon>
        <taxon>Burkholderiales</taxon>
        <taxon>Comamonadaceae</taxon>
        <taxon>Acidovorax</taxon>
    </lineage>
</organism>
<proteinExistence type="predicted"/>
<dbReference type="RefSeq" id="WP_092697058.1">
    <property type="nucleotide sequence ID" value="NZ_CAXIQL010000090.1"/>
</dbReference>
<name>A0A1H3WW64_9BURK</name>
<evidence type="ECO:0000313" key="2">
    <source>
        <dbReference type="Proteomes" id="UP000199002"/>
    </source>
</evidence>
<reference evidence="2" key="1">
    <citation type="submission" date="2016-10" db="EMBL/GenBank/DDBJ databases">
        <authorList>
            <person name="Varghese N."/>
            <person name="Submissions S."/>
        </authorList>
    </citation>
    <scope>NUCLEOTIDE SEQUENCE [LARGE SCALE GENOMIC DNA]</scope>
    <source>
        <strain evidence="2">DSM 25157</strain>
    </source>
</reference>
<evidence type="ECO:0008006" key="3">
    <source>
        <dbReference type="Google" id="ProtNLM"/>
    </source>
</evidence>
<sequence>MPAPQTIALLGAPGTGTAELAEALNLRLADATLTAQAIALADAPHLPDAMRHTLHSAAITLLMGLDAPCPAPEQARREAFDARLRALLTDAAVRYQVVYGQGAQRIDNALHAIEAVATKARSKSARNQLDDKPMRLRAWDCEKCSDPDCEHRLFSTLAGRGTAQRVAGLTGFRETPEAG</sequence>
<dbReference type="EMBL" id="FNQJ01000003">
    <property type="protein sequence ID" value="SDZ90408.1"/>
    <property type="molecule type" value="Genomic_DNA"/>
</dbReference>
<dbReference type="Proteomes" id="UP000199002">
    <property type="component" value="Unassembled WGS sequence"/>
</dbReference>
<protein>
    <recommendedName>
        <fullName evidence="3">Adenylate kinase</fullName>
    </recommendedName>
</protein>
<evidence type="ECO:0000313" key="1">
    <source>
        <dbReference type="EMBL" id="SDZ90408.1"/>
    </source>
</evidence>
<accession>A0A1H3WW64</accession>
<gene>
    <name evidence="1" type="ORF">SAMN05421875_10357</name>
</gene>
<dbReference type="AlphaFoldDB" id="A0A1H3WW64"/>
<keyword evidence="2" id="KW-1185">Reference proteome</keyword>
<dbReference type="STRING" id="592050.SAMN05421875_10357"/>
<dbReference type="GeneID" id="34233783"/>